<keyword evidence="1" id="KW-0433">Leucine-rich repeat</keyword>
<proteinExistence type="predicted"/>
<reference evidence="3" key="1">
    <citation type="submission" date="2015-07" db="EMBL/GenBank/DDBJ databases">
        <title>Adaptation to a free-living lifestyle via gene acquisitions in the diplomonad Trepomonas sp. PC1.</title>
        <authorList>
            <person name="Xu F."/>
            <person name="Jerlstrom-Hultqvist J."/>
            <person name="Kolisko M."/>
            <person name="Simpson A.G.B."/>
            <person name="Roger A.J."/>
            <person name="Svard S.G."/>
            <person name="Andersson J.O."/>
        </authorList>
    </citation>
    <scope>NUCLEOTIDE SEQUENCE</scope>
    <source>
        <strain evidence="3">PC1</strain>
    </source>
</reference>
<gene>
    <name evidence="3" type="ORF">TPC1_14170</name>
</gene>
<dbReference type="AlphaFoldDB" id="A0A146K9M7"/>
<protein>
    <submittedName>
        <fullName evidence="3">Leucine rich repeat-containing protein</fullName>
    </submittedName>
</protein>
<name>A0A146K9M7_9EUKA</name>
<evidence type="ECO:0000256" key="2">
    <source>
        <dbReference type="ARBA" id="ARBA00022737"/>
    </source>
</evidence>
<feature type="non-terminal residue" evidence="3">
    <location>
        <position position="264"/>
    </location>
</feature>
<dbReference type="InterPro" id="IPR032675">
    <property type="entry name" value="LRR_dom_sf"/>
</dbReference>
<dbReference type="Gene3D" id="3.80.10.10">
    <property type="entry name" value="Ribonuclease Inhibitor"/>
    <property type="match status" value="2"/>
</dbReference>
<dbReference type="PROSITE" id="PS51450">
    <property type="entry name" value="LRR"/>
    <property type="match status" value="1"/>
</dbReference>
<dbReference type="InterPro" id="IPR001611">
    <property type="entry name" value="Leu-rich_rpt"/>
</dbReference>
<keyword evidence="2" id="KW-0677">Repeat</keyword>
<organism evidence="3">
    <name type="scientific">Trepomonas sp. PC1</name>
    <dbReference type="NCBI Taxonomy" id="1076344"/>
    <lineage>
        <taxon>Eukaryota</taxon>
        <taxon>Metamonada</taxon>
        <taxon>Diplomonadida</taxon>
        <taxon>Hexamitidae</taxon>
        <taxon>Hexamitinae</taxon>
        <taxon>Trepomonas</taxon>
    </lineage>
</organism>
<dbReference type="InterPro" id="IPR050836">
    <property type="entry name" value="SDS22/Internalin_LRR"/>
</dbReference>
<dbReference type="PANTHER" id="PTHR46652:SF3">
    <property type="entry name" value="LEUCINE-RICH REPEAT-CONTAINING PROTEIN 9"/>
    <property type="match status" value="1"/>
</dbReference>
<sequence>IENCPLVFLNCQDCEIDNLQPIKNLRSLQYLDISRTLVGKLDINLQQIKNLLIEECNINNLKALENSINLEYLNISKSQITNLELLVNCKKLKTMICEDCDIDELVELENLVNLNINNTKIKSLEPIKQCYKLQQLLCRNTKINDVQICQNFKQLVDVDLMNTQVFDFTPFLETSLQSLNIIYTRNFVKGIVELLCKNVNIYHYKGKSLGVEKQQHQVTKLNLEYLKINDLQFSVDLRCLIELNIGWTEISSLTPLSECQNLKK</sequence>
<dbReference type="SUPFAM" id="SSF52058">
    <property type="entry name" value="L domain-like"/>
    <property type="match status" value="1"/>
</dbReference>
<dbReference type="PANTHER" id="PTHR46652">
    <property type="entry name" value="LEUCINE-RICH REPEAT AND IQ DOMAIN-CONTAINING PROTEIN 1-RELATED"/>
    <property type="match status" value="1"/>
</dbReference>
<evidence type="ECO:0000256" key="1">
    <source>
        <dbReference type="ARBA" id="ARBA00022614"/>
    </source>
</evidence>
<dbReference type="EMBL" id="GDID01003083">
    <property type="protein sequence ID" value="JAP93523.1"/>
    <property type="molecule type" value="Transcribed_RNA"/>
</dbReference>
<feature type="non-terminal residue" evidence="3">
    <location>
        <position position="1"/>
    </location>
</feature>
<evidence type="ECO:0000313" key="3">
    <source>
        <dbReference type="EMBL" id="JAP93523.1"/>
    </source>
</evidence>
<accession>A0A146K9M7</accession>